<sequence length="226" mass="25557">MAEERQIEGKTLLVTGGAGFIGSNFIHYMLKRYPGCRIINLDKLTYAGNLDNLKDIEDSPRYEFIHGDIQDKNLVQEVFKRVQGVVHLAAKTHVDRSIQDAGEFVLTDVYGSFVLFEALRNSKVEFFIHVSTDEVYGSRDEGFFKEDAPLCPSSPYAASKAGADRLAYSYFVTYGMPIIIIRPSNNFGPFQYPEKFIPLFVTNALEGKNLPLYGKGTNVRDWLYVE</sequence>
<dbReference type="SUPFAM" id="SSF51735">
    <property type="entry name" value="NAD(P)-binding Rossmann-fold domains"/>
    <property type="match status" value="1"/>
</dbReference>
<dbReference type="EMBL" id="BARS01008258">
    <property type="protein sequence ID" value="GAF76167.1"/>
    <property type="molecule type" value="Genomic_DNA"/>
</dbReference>
<feature type="domain" description="NAD(P)-binding" evidence="2">
    <location>
        <begin position="13"/>
        <end position="226"/>
    </location>
</feature>
<dbReference type="InterPro" id="IPR016040">
    <property type="entry name" value="NAD(P)-bd_dom"/>
</dbReference>
<keyword evidence="1" id="KW-0812">Transmembrane</keyword>
<protein>
    <recommendedName>
        <fullName evidence="2">NAD(P)-binding domain-containing protein</fullName>
    </recommendedName>
</protein>
<evidence type="ECO:0000259" key="2">
    <source>
        <dbReference type="Pfam" id="PF16363"/>
    </source>
</evidence>
<comment type="caution">
    <text evidence="3">The sequence shown here is derived from an EMBL/GenBank/DDBJ whole genome shotgun (WGS) entry which is preliminary data.</text>
</comment>
<feature type="transmembrane region" description="Helical" evidence="1">
    <location>
        <begin position="12"/>
        <end position="30"/>
    </location>
</feature>
<dbReference type="Pfam" id="PF16363">
    <property type="entry name" value="GDP_Man_Dehyd"/>
    <property type="match status" value="1"/>
</dbReference>
<organism evidence="3">
    <name type="scientific">marine sediment metagenome</name>
    <dbReference type="NCBI Taxonomy" id="412755"/>
    <lineage>
        <taxon>unclassified sequences</taxon>
        <taxon>metagenomes</taxon>
        <taxon>ecological metagenomes</taxon>
    </lineage>
</organism>
<keyword evidence="1" id="KW-1133">Transmembrane helix</keyword>
<dbReference type="InterPro" id="IPR036291">
    <property type="entry name" value="NAD(P)-bd_dom_sf"/>
</dbReference>
<accession>X0SJW0</accession>
<proteinExistence type="predicted"/>
<name>X0SJW0_9ZZZZ</name>
<gene>
    <name evidence="3" type="ORF">S01H1_15778</name>
</gene>
<dbReference type="GO" id="GO:0009225">
    <property type="term" value="P:nucleotide-sugar metabolic process"/>
    <property type="evidence" value="ECO:0007669"/>
    <property type="project" value="UniProtKB-ARBA"/>
</dbReference>
<evidence type="ECO:0000313" key="3">
    <source>
        <dbReference type="EMBL" id="GAF76167.1"/>
    </source>
</evidence>
<dbReference type="FunFam" id="3.40.50.720:FF:000304">
    <property type="entry name" value="UDP-glucose 4,6-dehydratase"/>
    <property type="match status" value="1"/>
</dbReference>
<evidence type="ECO:0000256" key="1">
    <source>
        <dbReference type="SAM" id="Phobius"/>
    </source>
</evidence>
<dbReference type="AlphaFoldDB" id="X0SJW0"/>
<keyword evidence="1" id="KW-0472">Membrane</keyword>
<dbReference type="PANTHER" id="PTHR43000">
    <property type="entry name" value="DTDP-D-GLUCOSE 4,6-DEHYDRATASE-RELATED"/>
    <property type="match status" value="1"/>
</dbReference>
<reference evidence="3" key="1">
    <citation type="journal article" date="2014" name="Front. Microbiol.">
        <title>High frequency of phylogenetically diverse reductive dehalogenase-homologous genes in deep subseafloor sedimentary metagenomes.</title>
        <authorList>
            <person name="Kawai M."/>
            <person name="Futagami T."/>
            <person name="Toyoda A."/>
            <person name="Takaki Y."/>
            <person name="Nishi S."/>
            <person name="Hori S."/>
            <person name="Arai W."/>
            <person name="Tsubouchi T."/>
            <person name="Morono Y."/>
            <person name="Uchiyama I."/>
            <person name="Ito T."/>
            <person name="Fujiyama A."/>
            <person name="Inagaki F."/>
            <person name="Takami H."/>
        </authorList>
    </citation>
    <scope>NUCLEOTIDE SEQUENCE</scope>
    <source>
        <strain evidence="3">Expedition CK06-06</strain>
    </source>
</reference>
<dbReference type="Gene3D" id="3.40.50.720">
    <property type="entry name" value="NAD(P)-binding Rossmann-like Domain"/>
    <property type="match status" value="1"/>
</dbReference>
<feature type="non-terminal residue" evidence="3">
    <location>
        <position position="226"/>
    </location>
</feature>